<dbReference type="Proteomes" id="UP001152622">
    <property type="component" value="Chromosome 10"/>
</dbReference>
<evidence type="ECO:0000313" key="2">
    <source>
        <dbReference type="Proteomes" id="UP001152622"/>
    </source>
</evidence>
<protein>
    <submittedName>
        <fullName evidence="1">Uncharacterized protein</fullName>
    </submittedName>
</protein>
<keyword evidence="2" id="KW-1185">Reference proteome</keyword>
<reference evidence="1" key="1">
    <citation type="journal article" date="2023" name="Science">
        <title>Genome structures resolve the early diversification of teleost fishes.</title>
        <authorList>
            <person name="Parey E."/>
            <person name="Louis A."/>
            <person name="Montfort J."/>
            <person name="Bouchez O."/>
            <person name="Roques C."/>
            <person name="Iampietro C."/>
            <person name="Lluch J."/>
            <person name="Castinel A."/>
            <person name="Donnadieu C."/>
            <person name="Desvignes T."/>
            <person name="Floi Bucao C."/>
            <person name="Jouanno E."/>
            <person name="Wen M."/>
            <person name="Mejri S."/>
            <person name="Dirks R."/>
            <person name="Jansen H."/>
            <person name="Henkel C."/>
            <person name="Chen W.J."/>
            <person name="Zahm M."/>
            <person name="Cabau C."/>
            <person name="Klopp C."/>
            <person name="Thompson A.W."/>
            <person name="Robinson-Rechavi M."/>
            <person name="Braasch I."/>
            <person name="Lecointre G."/>
            <person name="Bobe J."/>
            <person name="Postlethwait J.H."/>
            <person name="Berthelot C."/>
            <person name="Roest Crollius H."/>
            <person name="Guiguen Y."/>
        </authorList>
    </citation>
    <scope>NUCLEOTIDE SEQUENCE</scope>
    <source>
        <strain evidence="1">WJC10195</strain>
    </source>
</reference>
<dbReference type="AlphaFoldDB" id="A0A9Q1IQN3"/>
<dbReference type="EMBL" id="JAINUF010000010">
    <property type="protein sequence ID" value="KAJ8348599.1"/>
    <property type="molecule type" value="Genomic_DNA"/>
</dbReference>
<evidence type="ECO:0000313" key="1">
    <source>
        <dbReference type="EMBL" id="KAJ8348599.1"/>
    </source>
</evidence>
<comment type="caution">
    <text evidence="1">The sequence shown here is derived from an EMBL/GenBank/DDBJ whole genome shotgun (WGS) entry which is preliminary data.</text>
</comment>
<proteinExistence type="predicted"/>
<sequence>MHESLVLIFGLGFQERLAKLFGNKILKGLTVRGAAASVCLHIKAAAVRSRANEGLRSELLPRESNVSPVTAPTTPRLWNVPCLNPLHWTALMFAEPGRCSRSGSAASKPRPQAAA</sequence>
<organism evidence="1 2">
    <name type="scientific">Synaphobranchus kaupii</name>
    <name type="common">Kaup's arrowtooth eel</name>
    <dbReference type="NCBI Taxonomy" id="118154"/>
    <lineage>
        <taxon>Eukaryota</taxon>
        <taxon>Metazoa</taxon>
        <taxon>Chordata</taxon>
        <taxon>Craniata</taxon>
        <taxon>Vertebrata</taxon>
        <taxon>Euteleostomi</taxon>
        <taxon>Actinopterygii</taxon>
        <taxon>Neopterygii</taxon>
        <taxon>Teleostei</taxon>
        <taxon>Anguilliformes</taxon>
        <taxon>Synaphobranchidae</taxon>
        <taxon>Synaphobranchus</taxon>
    </lineage>
</organism>
<name>A0A9Q1IQN3_SYNKA</name>
<gene>
    <name evidence="1" type="ORF">SKAU_G00271880</name>
</gene>
<accession>A0A9Q1IQN3</accession>